<dbReference type="AlphaFoldDB" id="A0A1Z5K6V3"/>
<evidence type="ECO:0000313" key="12">
    <source>
        <dbReference type="EMBL" id="GAX21964.1"/>
    </source>
</evidence>
<proteinExistence type="inferred from homology"/>
<evidence type="ECO:0000313" key="13">
    <source>
        <dbReference type="Proteomes" id="UP000198406"/>
    </source>
</evidence>
<evidence type="ECO:0000259" key="11">
    <source>
        <dbReference type="PROSITE" id="PS51762"/>
    </source>
</evidence>
<comment type="caution">
    <text evidence="12">The sequence shown here is derived from an EMBL/GenBank/DDBJ whole genome shotgun (WGS) entry which is preliminary data.</text>
</comment>
<dbReference type="GO" id="GO:0015926">
    <property type="term" value="F:glucosidase activity"/>
    <property type="evidence" value="ECO:0007669"/>
    <property type="project" value="TreeGrafter"/>
</dbReference>
<feature type="region of interest" description="Disordered" evidence="9">
    <location>
        <begin position="558"/>
        <end position="584"/>
    </location>
</feature>
<evidence type="ECO:0000256" key="5">
    <source>
        <dbReference type="ARBA" id="ARBA00022989"/>
    </source>
</evidence>
<keyword evidence="7" id="KW-0325">Glycoprotein</keyword>
<dbReference type="InterPro" id="IPR005629">
    <property type="entry name" value="Skn1/Kre6/Sbg1"/>
</dbReference>
<name>A0A1Z5K6V3_FISSO</name>
<accession>A0A1Z5K6V3</accession>
<dbReference type="GO" id="GO:0071555">
    <property type="term" value="P:cell wall organization"/>
    <property type="evidence" value="ECO:0007669"/>
    <property type="project" value="UniProtKB-KW"/>
</dbReference>
<protein>
    <recommendedName>
        <fullName evidence="11">GH16 domain-containing protein</fullName>
    </recommendedName>
</protein>
<reference evidence="12 13" key="1">
    <citation type="journal article" date="2015" name="Plant Cell">
        <title>Oil accumulation by the oleaginous diatom Fistulifera solaris as revealed by the genome and transcriptome.</title>
        <authorList>
            <person name="Tanaka T."/>
            <person name="Maeda Y."/>
            <person name="Veluchamy A."/>
            <person name="Tanaka M."/>
            <person name="Abida H."/>
            <person name="Marechal E."/>
            <person name="Bowler C."/>
            <person name="Muto M."/>
            <person name="Sunaga Y."/>
            <person name="Tanaka M."/>
            <person name="Yoshino T."/>
            <person name="Taniguchi T."/>
            <person name="Fukuda Y."/>
            <person name="Nemoto M."/>
            <person name="Matsumoto M."/>
            <person name="Wong P.S."/>
            <person name="Aburatani S."/>
            <person name="Fujibuchi W."/>
        </authorList>
    </citation>
    <scope>NUCLEOTIDE SEQUENCE [LARGE SCALE GENOMIC DNA]</scope>
    <source>
        <strain evidence="12 13">JPCC DA0580</strain>
    </source>
</reference>
<evidence type="ECO:0000256" key="4">
    <source>
        <dbReference type="ARBA" id="ARBA00022968"/>
    </source>
</evidence>
<evidence type="ECO:0000256" key="2">
    <source>
        <dbReference type="ARBA" id="ARBA00010962"/>
    </source>
</evidence>
<sequence length="612" mass="67027">MRLTFLLCSSIAVRASWIDEQTPTTARTDPKTGYTLVFSDEFADAGRSFTDGHDTKWTAEDRPGVTNAALHYYNSSTVFTEDGKLMIASKRDWAKWTEYDAQGNPYYFERPYQSGLVSTWNKFCFTGGVIELSMQLPGSPHRGGLWPAFWMLGNLARPGYLTSTEGMWPWSYDTCGSSEEAVQAAGGQAFSACQGGRGRGSPEIDIIEAQPGDYVLRYNNVAHVDGTRRDVQLGRPQISSSLQVAPGIADSLRAISPAMPQDGNWYPDLFPFGGAAYGGLNATENPRMINNYWYGQLIQDEPPLWQDGLSVTWQHSERYYQQQTIIRTEWEPGQYIRWYNGEGELMYEITQEMLNARPGAADAVPQIPYEAMYLILNTDISPRWGWNGCDPQSPCSLANPGFCSADSQLTCTDCGNPNCLLCPEATTWLAELCRELDATNPVAFQIDYVRIYQNPSKGHSVTCDPPGLETREYIDANWEKYTFNPFVNELPLSMVQRGGGVCFEDSDCQGFQQTEGSCKNGGCVCPAGWTGPLCVSPCVGDFAGPCTAPSDASLVGTVSPAPSMLSGDDSTTATPSGDDTTTTLRPTLIDSGSFSGSGWIADILVFLVVVGL</sequence>
<dbReference type="PANTHER" id="PTHR31361:SF1">
    <property type="entry name" value="BETA-GLUCAN SYNTHESIS-ASSOCIATED PROTEIN KRE6-RELATED"/>
    <property type="match status" value="1"/>
</dbReference>
<dbReference type="PANTHER" id="PTHR31361">
    <property type="entry name" value="BETA-GLUCAN SYNTHESIS-ASSOCIATED PROTEIN KRE6-RELATED"/>
    <property type="match status" value="1"/>
</dbReference>
<keyword evidence="5" id="KW-1133">Transmembrane helix</keyword>
<evidence type="ECO:0000256" key="9">
    <source>
        <dbReference type="SAM" id="MobiDB-lite"/>
    </source>
</evidence>
<evidence type="ECO:0000256" key="10">
    <source>
        <dbReference type="SAM" id="SignalP"/>
    </source>
</evidence>
<feature type="signal peptide" evidence="10">
    <location>
        <begin position="1"/>
        <end position="15"/>
    </location>
</feature>
<evidence type="ECO:0000256" key="6">
    <source>
        <dbReference type="ARBA" id="ARBA00023136"/>
    </source>
</evidence>
<dbReference type="PROSITE" id="PS51762">
    <property type="entry name" value="GH16_2"/>
    <property type="match status" value="1"/>
</dbReference>
<keyword evidence="13" id="KW-1185">Reference proteome</keyword>
<dbReference type="OrthoDB" id="412647at2759"/>
<dbReference type="GO" id="GO:0005886">
    <property type="term" value="C:plasma membrane"/>
    <property type="evidence" value="ECO:0007669"/>
    <property type="project" value="TreeGrafter"/>
</dbReference>
<comment type="subcellular location">
    <subcellularLocation>
        <location evidence="1">Membrane</location>
        <topology evidence="1">Single-pass type II membrane protein</topology>
    </subcellularLocation>
</comment>
<evidence type="ECO:0000256" key="7">
    <source>
        <dbReference type="ARBA" id="ARBA00023180"/>
    </source>
</evidence>
<feature type="domain" description="GH16" evidence="11">
    <location>
        <begin position="15"/>
        <end position="457"/>
    </location>
</feature>
<dbReference type="EMBL" id="BDSP01000175">
    <property type="protein sequence ID" value="GAX21964.1"/>
    <property type="molecule type" value="Genomic_DNA"/>
</dbReference>
<dbReference type="Pfam" id="PF03935">
    <property type="entry name" value="SKN1_KRE6_Sbg1"/>
    <property type="match status" value="2"/>
</dbReference>
<keyword evidence="8" id="KW-0961">Cell wall biogenesis/degradation</keyword>
<keyword evidence="3" id="KW-0812">Transmembrane</keyword>
<evidence type="ECO:0000256" key="1">
    <source>
        <dbReference type="ARBA" id="ARBA00004606"/>
    </source>
</evidence>
<dbReference type="InParanoid" id="A0A1Z5K6V3"/>
<keyword evidence="10" id="KW-0732">Signal</keyword>
<gene>
    <name evidence="12" type="ORF">FisN_16Hh045</name>
</gene>
<dbReference type="Proteomes" id="UP000198406">
    <property type="component" value="Unassembled WGS sequence"/>
</dbReference>
<evidence type="ECO:0000256" key="8">
    <source>
        <dbReference type="ARBA" id="ARBA00023316"/>
    </source>
</evidence>
<organism evidence="12 13">
    <name type="scientific">Fistulifera solaris</name>
    <name type="common">Oleaginous diatom</name>
    <dbReference type="NCBI Taxonomy" id="1519565"/>
    <lineage>
        <taxon>Eukaryota</taxon>
        <taxon>Sar</taxon>
        <taxon>Stramenopiles</taxon>
        <taxon>Ochrophyta</taxon>
        <taxon>Bacillariophyta</taxon>
        <taxon>Bacillariophyceae</taxon>
        <taxon>Bacillariophycidae</taxon>
        <taxon>Naviculales</taxon>
        <taxon>Naviculaceae</taxon>
        <taxon>Fistulifera</taxon>
    </lineage>
</organism>
<dbReference type="GO" id="GO:0006078">
    <property type="term" value="P:(1-&gt;6)-beta-D-glucan biosynthetic process"/>
    <property type="evidence" value="ECO:0007669"/>
    <property type="project" value="TreeGrafter"/>
</dbReference>
<keyword evidence="4" id="KW-0735">Signal-anchor</keyword>
<feature type="chain" id="PRO_5013278197" description="GH16 domain-containing protein" evidence="10">
    <location>
        <begin position="16"/>
        <end position="612"/>
    </location>
</feature>
<dbReference type="InterPro" id="IPR013320">
    <property type="entry name" value="ConA-like_dom_sf"/>
</dbReference>
<feature type="compositionally biased region" description="Low complexity" evidence="9">
    <location>
        <begin position="566"/>
        <end position="583"/>
    </location>
</feature>
<comment type="similarity">
    <text evidence="2">Belongs to the SKN1/KRE6 family.</text>
</comment>
<dbReference type="InterPro" id="IPR000757">
    <property type="entry name" value="Beta-glucanase-like"/>
</dbReference>
<keyword evidence="6" id="KW-0472">Membrane</keyword>
<dbReference type="SUPFAM" id="SSF49899">
    <property type="entry name" value="Concanavalin A-like lectins/glucanases"/>
    <property type="match status" value="1"/>
</dbReference>
<dbReference type="Gene3D" id="2.60.120.200">
    <property type="match status" value="1"/>
</dbReference>
<evidence type="ECO:0000256" key="3">
    <source>
        <dbReference type="ARBA" id="ARBA00022692"/>
    </source>
</evidence>
<dbReference type="GO" id="GO:0005789">
    <property type="term" value="C:endoplasmic reticulum membrane"/>
    <property type="evidence" value="ECO:0007669"/>
    <property type="project" value="TreeGrafter"/>
</dbReference>